<organism evidence="1 2">
    <name type="scientific">Catharanthus roseus</name>
    <name type="common">Madagascar periwinkle</name>
    <name type="synonym">Vinca rosea</name>
    <dbReference type="NCBI Taxonomy" id="4058"/>
    <lineage>
        <taxon>Eukaryota</taxon>
        <taxon>Viridiplantae</taxon>
        <taxon>Streptophyta</taxon>
        <taxon>Embryophyta</taxon>
        <taxon>Tracheophyta</taxon>
        <taxon>Spermatophyta</taxon>
        <taxon>Magnoliopsida</taxon>
        <taxon>eudicotyledons</taxon>
        <taxon>Gunneridae</taxon>
        <taxon>Pentapetalae</taxon>
        <taxon>asterids</taxon>
        <taxon>lamiids</taxon>
        <taxon>Gentianales</taxon>
        <taxon>Apocynaceae</taxon>
        <taxon>Rauvolfioideae</taxon>
        <taxon>Vinceae</taxon>
        <taxon>Catharanthinae</taxon>
        <taxon>Catharanthus</taxon>
    </lineage>
</organism>
<comment type="caution">
    <text evidence="1">The sequence shown here is derived from an EMBL/GenBank/DDBJ whole genome shotgun (WGS) entry which is preliminary data.</text>
</comment>
<accession>A0ACC0ARH8</accession>
<evidence type="ECO:0000313" key="2">
    <source>
        <dbReference type="Proteomes" id="UP001060085"/>
    </source>
</evidence>
<reference evidence="2" key="1">
    <citation type="journal article" date="2023" name="Nat. Plants">
        <title>Single-cell RNA sequencing provides a high-resolution roadmap for understanding the multicellular compartmentation of specialized metabolism.</title>
        <authorList>
            <person name="Sun S."/>
            <person name="Shen X."/>
            <person name="Li Y."/>
            <person name="Li Y."/>
            <person name="Wang S."/>
            <person name="Li R."/>
            <person name="Zhang H."/>
            <person name="Shen G."/>
            <person name="Guo B."/>
            <person name="Wei J."/>
            <person name="Xu J."/>
            <person name="St-Pierre B."/>
            <person name="Chen S."/>
            <person name="Sun C."/>
        </authorList>
    </citation>
    <scope>NUCLEOTIDE SEQUENCE [LARGE SCALE GENOMIC DNA]</scope>
</reference>
<dbReference type="Proteomes" id="UP001060085">
    <property type="component" value="Linkage Group LG05"/>
</dbReference>
<evidence type="ECO:0000313" key="1">
    <source>
        <dbReference type="EMBL" id="KAI5663612.1"/>
    </source>
</evidence>
<protein>
    <submittedName>
        <fullName evidence="1">Uncharacterized protein</fullName>
    </submittedName>
</protein>
<keyword evidence="2" id="KW-1185">Reference proteome</keyword>
<proteinExistence type="predicted"/>
<dbReference type="EMBL" id="CM044705">
    <property type="protein sequence ID" value="KAI5663612.1"/>
    <property type="molecule type" value="Genomic_DNA"/>
</dbReference>
<name>A0ACC0ARH8_CATRO</name>
<gene>
    <name evidence="1" type="ORF">M9H77_22935</name>
</gene>
<sequence>METPFQPGLQSGYDHMFGSVRGLSCTWLVSHTRASYDDVDVSESGEWIHLKRGIDYGGCDPIGLRGHALRTALHLRVLIRSDFLAALETLILTQDSQRHNKLPKFLGIEFLDQISQEGHNLIKPRRAFRMMH</sequence>